<sequence>MSRPLLCAACQRPGMRSSRPLVVNLCLSCDVASRAPAKPANRTVGTSTDDLECVGNVGAGVIMARLVKNPPNTLISFEQFMKMPFAIWLAILNVLSPLELLNLAGAHSFFKDLITKSPKRWGAFKWAPNFCSQDEPCEGYKLTRSRSWWETTRTSFLAYGCEYSYIKDLREIEWYDERRFTPVRPQDQRKETAASDLYILFHNATFDQFGVGTDWHVPGPNHYPIIPSVRAATALMPIRGLEERDFRQMVELQPQCVAVHGDHGEGSSQLGSIVQRVVAMIPGLQKFWIYIGHHASEMDSLLAVKAPTITAYCETFIYDKRKYAYVPGVGLAEMLREQLWTTLNALIAQWARGERDIDTISFILRCPTGRYTSWDREVDAGIPYWPDYISYRYVGRYRVDWARQTSGFWLIRRAPMSANGLLIGVKGSAVMLISCDYNFRRARTQDECVEFITDCDAAKQQIEDAFAGDDPLEVEGHWPERTKRVITDRRAAIERAENALKEWKMKAPHNSVPIRELAVDRMLWRPVAAPFQSSLEFEPQEDRILHVYNQIHLNRD</sequence>
<evidence type="ECO:0000313" key="1">
    <source>
        <dbReference type="EMBL" id="CAJ0575213.1"/>
    </source>
</evidence>
<accession>A0AA36CVF3</accession>
<comment type="caution">
    <text evidence="1">The sequence shown here is derived from an EMBL/GenBank/DDBJ whole genome shotgun (WGS) entry which is preliminary data.</text>
</comment>
<dbReference type="AlphaFoldDB" id="A0AA36CVF3"/>
<protein>
    <recommendedName>
        <fullName evidence="3">F-box domain-containing protein</fullName>
    </recommendedName>
</protein>
<name>A0AA36CVF3_9BILA</name>
<dbReference type="EMBL" id="CATQJA010002636">
    <property type="protein sequence ID" value="CAJ0575213.1"/>
    <property type="molecule type" value="Genomic_DNA"/>
</dbReference>
<evidence type="ECO:0008006" key="3">
    <source>
        <dbReference type="Google" id="ProtNLM"/>
    </source>
</evidence>
<reference evidence="1" key="1">
    <citation type="submission" date="2023-06" db="EMBL/GenBank/DDBJ databases">
        <authorList>
            <person name="Delattre M."/>
        </authorList>
    </citation>
    <scope>NUCLEOTIDE SEQUENCE</scope>
    <source>
        <strain evidence="1">AF72</strain>
    </source>
</reference>
<organism evidence="1 2">
    <name type="scientific">Mesorhabditis spiculigera</name>
    <dbReference type="NCBI Taxonomy" id="96644"/>
    <lineage>
        <taxon>Eukaryota</taxon>
        <taxon>Metazoa</taxon>
        <taxon>Ecdysozoa</taxon>
        <taxon>Nematoda</taxon>
        <taxon>Chromadorea</taxon>
        <taxon>Rhabditida</taxon>
        <taxon>Rhabditina</taxon>
        <taxon>Rhabditomorpha</taxon>
        <taxon>Rhabditoidea</taxon>
        <taxon>Rhabditidae</taxon>
        <taxon>Mesorhabditinae</taxon>
        <taxon>Mesorhabditis</taxon>
    </lineage>
</organism>
<proteinExistence type="predicted"/>
<keyword evidence="2" id="KW-1185">Reference proteome</keyword>
<gene>
    <name evidence="1" type="ORF">MSPICULIGERA_LOCUS13528</name>
</gene>
<dbReference type="Proteomes" id="UP001177023">
    <property type="component" value="Unassembled WGS sequence"/>
</dbReference>
<evidence type="ECO:0000313" key="2">
    <source>
        <dbReference type="Proteomes" id="UP001177023"/>
    </source>
</evidence>
<feature type="non-terminal residue" evidence="1">
    <location>
        <position position="556"/>
    </location>
</feature>